<reference evidence="1" key="1">
    <citation type="journal article" date="2015" name="Nature">
        <title>Complex archaea that bridge the gap between prokaryotes and eukaryotes.</title>
        <authorList>
            <person name="Spang A."/>
            <person name="Saw J.H."/>
            <person name="Jorgensen S.L."/>
            <person name="Zaremba-Niedzwiedzka K."/>
            <person name="Martijn J."/>
            <person name="Lind A.E."/>
            <person name="van Eijk R."/>
            <person name="Schleper C."/>
            <person name="Guy L."/>
            <person name="Ettema T.J."/>
        </authorList>
    </citation>
    <scope>NUCLEOTIDE SEQUENCE</scope>
</reference>
<dbReference type="PROSITE" id="PS51257">
    <property type="entry name" value="PROKAR_LIPOPROTEIN"/>
    <property type="match status" value="1"/>
</dbReference>
<comment type="caution">
    <text evidence="1">The sequence shown here is derived from an EMBL/GenBank/DDBJ whole genome shotgun (WGS) entry which is preliminary data.</text>
</comment>
<proteinExistence type="predicted"/>
<evidence type="ECO:0000313" key="1">
    <source>
        <dbReference type="EMBL" id="KKK60549.1"/>
    </source>
</evidence>
<dbReference type="AlphaFoldDB" id="A0A0F8Z2A3"/>
<accession>A0A0F8Z2A3</accession>
<gene>
    <name evidence="1" type="ORF">LCGC14_3023230</name>
</gene>
<sequence length="110" mass="12828">MAKLTDYKLGRRNIPWSTLSWNWMSGCDGVDGVHCYGCYAKGIAENRLRGRYGYPEDEPFKVVLHKDKMGLPTRRKKSTVYFSVSMGDWMFAESEWRREALGIMRDCPQH</sequence>
<dbReference type="EMBL" id="LAZR01062913">
    <property type="protein sequence ID" value="KKK60549.1"/>
    <property type="molecule type" value="Genomic_DNA"/>
</dbReference>
<name>A0A0F8Z2A3_9ZZZZ</name>
<dbReference type="InterPro" id="IPR011101">
    <property type="entry name" value="DUF5131"/>
</dbReference>
<dbReference type="Pfam" id="PF07505">
    <property type="entry name" value="DUF5131"/>
    <property type="match status" value="1"/>
</dbReference>
<evidence type="ECO:0008006" key="2">
    <source>
        <dbReference type="Google" id="ProtNLM"/>
    </source>
</evidence>
<feature type="non-terminal residue" evidence="1">
    <location>
        <position position="110"/>
    </location>
</feature>
<organism evidence="1">
    <name type="scientific">marine sediment metagenome</name>
    <dbReference type="NCBI Taxonomy" id="412755"/>
    <lineage>
        <taxon>unclassified sequences</taxon>
        <taxon>metagenomes</taxon>
        <taxon>ecological metagenomes</taxon>
    </lineage>
</organism>
<protein>
    <recommendedName>
        <fullName evidence="2">DUF5131 family protein</fullName>
    </recommendedName>
</protein>